<name>C9Y8V2_CURXX</name>
<reference evidence="1" key="1">
    <citation type="journal article" date="2010" name="Nature">
        <title>The dynamic genome of Hydra.</title>
        <authorList>
            <person name="Chapman J.A."/>
            <person name="Kirkness E.F."/>
            <person name="Simakov O."/>
            <person name="Hampson S.E."/>
            <person name="Mitros T."/>
            <person name="Weinmaier T."/>
            <person name="Rattei T."/>
            <person name="Balasubramanian P.G."/>
            <person name="Borman J."/>
            <person name="Busam D."/>
            <person name="Disbennett K."/>
            <person name="Pfannkoch C."/>
            <person name="Sumin N."/>
            <person name="Sutton G."/>
            <person name="Viswanathan L."/>
            <person name="Walenz B."/>
            <person name="Goodstein D.M."/>
            <person name="Hellsten U."/>
            <person name="Kawashima T."/>
            <person name="Prochnik S.E."/>
            <person name="Putnam N.H."/>
            <person name="Shu S."/>
            <person name="Blumberg B."/>
            <person name="Dana C.E."/>
            <person name="Gee L."/>
            <person name="Kibler D.F."/>
            <person name="Law L."/>
            <person name="Lindgens D."/>
            <person name="Martinez D.E."/>
            <person name="Peng J."/>
            <person name="Wigge P.A."/>
            <person name="Bertulat B."/>
            <person name="Guder C."/>
            <person name="Nakamura Y."/>
            <person name="Ozbek S."/>
            <person name="Watanabe H."/>
            <person name="Khalturin K."/>
            <person name="Hemmrich G."/>
            <person name="Franke A."/>
            <person name="Augustin R."/>
            <person name="Fraune S."/>
            <person name="Hayakawa E."/>
            <person name="Hayakawa S."/>
            <person name="Hirose M."/>
            <person name="Hwang J."/>
            <person name="Ikeo K."/>
            <person name="Nishimiya-Fujisawa C."/>
            <person name="Ogura A."/>
            <person name="Takahashi T."/>
            <person name="Steinmetz P.R."/>
            <person name="Zhang X."/>
            <person name="Aufschnaiter R."/>
            <person name="Eder M.K."/>
            <person name="Gorny A.K."/>
            <person name="Salvenmoser W."/>
            <person name="Heimberg A.M."/>
            <person name="Wheeler B.M."/>
            <person name="Peterson K.J."/>
            <person name="Boettger A."/>
            <person name="Tischler P."/>
            <person name="Wolf A."/>
            <person name="Gojobori T."/>
            <person name="Remington K.A."/>
            <person name="Strausberg R.L."/>
            <person name="Venter J."/>
            <person name="Technau U."/>
            <person name="Hobmayer B."/>
            <person name="Bosch T.C."/>
            <person name="Holstein T.W."/>
            <person name="Fujisawa T."/>
            <person name="Bode H.R."/>
            <person name="David C.N."/>
            <person name="Rokhsar D.S."/>
            <person name="Steele R.E."/>
        </authorList>
    </citation>
    <scope>NUCLEOTIDE SEQUENCE</scope>
</reference>
<dbReference type="EMBL" id="FN543104">
    <property type="protein sequence ID" value="CBA28087.1"/>
    <property type="molecule type" value="Genomic_DNA"/>
</dbReference>
<evidence type="ECO:0000313" key="1">
    <source>
        <dbReference type="EMBL" id="CBA28087.1"/>
    </source>
</evidence>
<accession>C9Y8V2</accession>
<proteinExistence type="predicted"/>
<gene>
    <name evidence="1" type="ORF">Csp_A05530</name>
</gene>
<sequence>MYVAKSLWAHETKNGRLKPLLAYETFEHEVLHFAVKPASIEFSFF</sequence>
<protein>
    <submittedName>
        <fullName evidence="1">Uncharacterized protein</fullName>
    </submittedName>
</protein>
<organism evidence="1">
    <name type="scientific">Curvibacter symbiont subsp. Hydra magnipapillata</name>
    <dbReference type="NCBI Taxonomy" id="667019"/>
    <lineage>
        <taxon>Bacteria</taxon>
        <taxon>Pseudomonadati</taxon>
        <taxon>Pseudomonadota</taxon>
        <taxon>Betaproteobacteria</taxon>
        <taxon>Burkholderiales</taxon>
        <taxon>Comamonadaceae</taxon>
        <taxon>Curvibacter</taxon>
    </lineage>
</organism>
<dbReference type="AlphaFoldDB" id="C9Y8V2"/>